<comment type="caution">
    <text evidence="4">The sequence shown here is derived from an EMBL/GenBank/DDBJ whole genome shotgun (WGS) entry which is preliminary data.</text>
</comment>
<proteinExistence type="predicted"/>
<reference evidence="4 5" key="1">
    <citation type="submission" date="2020-07" db="EMBL/GenBank/DDBJ databases">
        <title>Endozoicomonas sp. nov., isolated from sediment.</title>
        <authorList>
            <person name="Gu T."/>
        </authorList>
    </citation>
    <scope>NUCLEOTIDE SEQUENCE [LARGE SCALE GENOMIC DNA]</scope>
    <source>
        <strain evidence="4 5">SM1973</strain>
    </source>
</reference>
<keyword evidence="2 3" id="KW-0802">TPR repeat</keyword>
<feature type="repeat" description="TPR" evidence="3">
    <location>
        <begin position="148"/>
        <end position="181"/>
    </location>
</feature>
<evidence type="ECO:0000256" key="1">
    <source>
        <dbReference type="ARBA" id="ARBA00022737"/>
    </source>
</evidence>
<dbReference type="Gene3D" id="1.25.40.10">
    <property type="entry name" value="Tetratricopeptide repeat domain"/>
    <property type="match status" value="1"/>
</dbReference>
<accession>A0A853I9H4</accession>
<dbReference type="Proteomes" id="UP000569732">
    <property type="component" value="Unassembled WGS sequence"/>
</dbReference>
<gene>
    <name evidence="4" type="ORF">H0A36_20555</name>
</gene>
<dbReference type="PROSITE" id="PS50293">
    <property type="entry name" value="TPR_REGION"/>
    <property type="match status" value="1"/>
</dbReference>
<dbReference type="SMART" id="SM00028">
    <property type="entry name" value="TPR"/>
    <property type="match status" value="3"/>
</dbReference>
<keyword evidence="1" id="KW-0677">Repeat</keyword>
<protein>
    <submittedName>
        <fullName evidence="4">Tetratricopeptide repeat protein</fullName>
    </submittedName>
</protein>
<dbReference type="AlphaFoldDB" id="A0A853I9H4"/>
<evidence type="ECO:0000256" key="3">
    <source>
        <dbReference type="PROSITE-ProRule" id="PRU00339"/>
    </source>
</evidence>
<dbReference type="EMBL" id="JACCKB010000041">
    <property type="protein sequence ID" value="NYZ68412.1"/>
    <property type="molecule type" value="Genomic_DNA"/>
</dbReference>
<dbReference type="PANTHER" id="PTHR44943:SF8">
    <property type="entry name" value="TPR REPEAT-CONTAINING PROTEIN MJ0263"/>
    <property type="match status" value="1"/>
</dbReference>
<dbReference type="RefSeq" id="WP_180570423.1">
    <property type="nucleotide sequence ID" value="NZ_JACCKB010000041.1"/>
</dbReference>
<evidence type="ECO:0000313" key="4">
    <source>
        <dbReference type="EMBL" id="NYZ68412.1"/>
    </source>
</evidence>
<evidence type="ECO:0000313" key="5">
    <source>
        <dbReference type="Proteomes" id="UP000569732"/>
    </source>
</evidence>
<sequence>MAKVVELTSRQLNPSKRPGLSLKYAYRPQTNQERNLVHTTHPCLACGRKGHIINGDCGPERKKGDIIYFRVALICDCSYMNFVNVIVNELPEYSKRARHPVTDDLFDSLSDWRIEELLQLSAASGHLGNFTMARKLVDRCIQIAPDSQGAWYNLGWLHVNDGDYQQAIDAYKRVLELGSDFPSALFNLGNIYKDLQWYNEACDAFNKFLKLYPKHIQAKKSLKECEAKV</sequence>
<dbReference type="PROSITE" id="PS50005">
    <property type="entry name" value="TPR"/>
    <property type="match status" value="2"/>
</dbReference>
<keyword evidence="5" id="KW-1185">Reference proteome</keyword>
<evidence type="ECO:0000256" key="2">
    <source>
        <dbReference type="ARBA" id="ARBA00022803"/>
    </source>
</evidence>
<dbReference type="InterPro" id="IPR011990">
    <property type="entry name" value="TPR-like_helical_dom_sf"/>
</dbReference>
<name>A0A853I9H4_9GAMM</name>
<dbReference type="PANTHER" id="PTHR44943">
    <property type="entry name" value="CELLULOSE SYNTHASE OPERON PROTEIN C"/>
    <property type="match status" value="1"/>
</dbReference>
<feature type="repeat" description="TPR" evidence="3">
    <location>
        <begin position="182"/>
        <end position="215"/>
    </location>
</feature>
<dbReference type="SUPFAM" id="SSF48452">
    <property type="entry name" value="TPR-like"/>
    <property type="match status" value="1"/>
</dbReference>
<organism evidence="4 5">
    <name type="scientific">Spartinivicinus marinus</name>
    <dbReference type="NCBI Taxonomy" id="2994442"/>
    <lineage>
        <taxon>Bacteria</taxon>
        <taxon>Pseudomonadati</taxon>
        <taxon>Pseudomonadota</taxon>
        <taxon>Gammaproteobacteria</taxon>
        <taxon>Oceanospirillales</taxon>
        <taxon>Zooshikellaceae</taxon>
        <taxon>Spartinivicinus</taxon>
    </lineage>
</organism>
<dbReference type="InterPro" id="IPR051685">
    <property type="entry name" value="Ycf3/AcsC/BcsC/TPR_MFPF"/>
</dbReference>
<dbReference type="Pfam" id="PF13414">
    <property type="entry name" value="TPR_11"/>
    <property type="match status" value="1"/>
</dbReference>
<dbReference type="InterPro" id="IPR019734">
    <property type="entry name" value="TPR_rpt"/>
</dbReference>